<evidence type="ECO:0000313" key="4">
    <source>
        <dbReference type="Proteomes" id="UP001084197"/>
    </source>
</evidence>
<dbReference type="PANTHER" id="PTHR42953">
    <property type="entry name" value="HIGH-AFFINITY ZINC UPTAKE SYSTEM PROTEIN ZNUA-RELATED"/>
    <property type="match status" value="1"/>
</dbReference>
<feature type="signal peptide" evidence="2">
    <location>
        <begin position="1"/>
        <end position="20"/>
    </location>
</feature>
<name>A0A9J6R9T4_9BACI</name>
<accession>A0A9J6R9T4</accession>
<keyword evidence="2" id="KW-0732">Signal</keyword>
<dbReference type="Gene3D" id="3.40.50.1980">
    <property type="entry name" value="Nitrogenase molybdenum iron protein domain"/>
    <property type="match status" value="3"/>
</dbReference>
<dbReference type="InterPro" id="IPR050492">
    <property type="entry name" value="Bact_metal-bind_prot9"/>
</dbReference>
<sequence>MKLSLRLLVLTMLSIILLVACGTEDEVDGNNTEEQQTPLEVYTTLYPLEYFANEIGGELVDVTSILPAGADAHTYEPTSRMMVDIAESDLFIYTSDDFEVYASRIREAIGDESVTIIEATEGLDMMDYSHDHSHGHDHEDEDHHHDHDHDHEDEDHHHDHDHDHEDEDHHHDHDHDHEDEDHHHDHDHDHEDEDHHHDHDHDHEDEDHHHDHDHDHEDEDHHHDHDHDHEDEDHDDDDHGHSHGDYDPHVWISPTLSIDLAENIKEALVELMPEQAEVFEENYVDLVERLEELDSKFHSMVEQFENRSILVTHAAYGYWERDYEIEQIAITGLSPSDEPSQQQLVNIMETVAELDIQYLLFEQNVEPRVATVIQEEAGLESLQLHNLEVLTEEDIEAGEDYFSLMERNISVLETALAE</sequence>
<proteinExistence type="predicted"/>
<evidence type="ECO:0000256" key="2">
    <source>
        <dbReference type="SAM" id="SignalP"/>
    </source>
</evidence>
<reference evidence="3" key="1">
    <citation type="submission" date="2022-11" db="EMBL/GenBank/DDBJ databases">
        <title>WGS of Natronobacillus azotifigens 24KS-1, an anaerobic diazotrophic haloalkaliphile from soda-rich habitats.</title>
        <authorList>
            <person name="Sorokin D.Y."/>
            <person name="Merkel A.Y."/>
        </authorList>
    </citation>
    <scope>NUCLEOTIDE SEQUENCE</scope>
    <source>
        <strain evidence="3">24KS-1</strain>
    </source>
</reference>
<dbReference type="AlphaFoldDB" id="A0A9J6R9T4"/>
<feature type="compositionally biased region" description="Basic and acidic residues" evidence="1">
    <location>
        <begin position="127"/>
        <end position="228"/>
    </location>
</feature>
<dbReference type="Pfam" id="PF01297">
    <property type="entry name" value="ZnuA"/>
    <property type="match status" value="1"/>
</dbReference>
<dbReference type="Proteomes" id="UP001084197">
    <property type="component" value="Unassembled WGS sequence"/>
</dbReference>
<evidence type="ECO:0000256" key="1">
    <source>
        <dbReference type="SAM" id="MobiDB-lite"/>
    </source>
</evidence>
<feature type="region of interest" description="Disordered" evidence="1">
    <location>
        <begin position="127"/>
        <end position="246"/>
    </location>
</feature>
<dbReference type="EMBL" id="JAPRAT010000003">
    <property type="protein sequence ID" value="MCZ0702067.1"/>
    <property type="molecule type" value="Genomic_DNA"/>
</dbReference>
<dbReference type="PROSITE" id="PS51257">
    <property type="entry name" value="PROKAR_LIPOPROTEIN"/>
    <property type="match status" value="1"/>
</dbReference>
<organism evidence="3 4">
    <name type="scientific">Natronobacillus azotifigens</name>
    <dbReference type="NCBI Taxonomy" id="472978"/>
    <lineage>
        <taxon>Bacteria</taxon>
        <taxon>Bacillati</taxon>
        <taxon>Bacillota</taxon>
        <taxon>Bacilli</taxon>
        <taxon>Bacillales</taxon>
        <taxon>Bacillaceae</taxon>
        <taxon>Natronobacillus</taxon>
    </lineage>
</organism>
<protein>
    <submittedName>
        <fullName evidence="3">Zinc ABC transporter substrate-binding protein</fullName>
    </submittedName>
</protein>
<comment type="caution">
    <text evidence="3">The sequence shown here is derived from an EMBL/GenBank/DDBJ whole genome shotgun (WGS) entry which is preliminary data.</text>
</comment>
<feature type="compositionally biased region" description="Basic and acidic residues" evidence="1">
    <location>
        <begin position="237"/>
        <end position="246"/>
    </location>
</feature>
<dbReference type="InterPro" id="IPR006127">
    <property type="entry name" value="ZnuA-like"/>
</dbReference>
<dbReference type="PANTHER" id="PTHR42953:SF8">
    <property type="entry name" value="ZINT DOMAIN-CONTAINING PROTEIN"/>
    <property type="match status" value="1"/>
</dbReference>
<dbReference type="SUPFAM" id="SSF53807">
    <property type="entry name" value="Helical backbone' metal receptor"/>
    <property type="match status" value="1"/>
</dbReference>
<gene>
    <name evidence="3" type="ORF">OWO01_02440</name>
</gene>
<dbReference type="GO" id="GO:0030001">
    <property type="term" value="P:metal ion transport"/>
    <property type="evidence" value="ECO:0007669"/>
    <property type="project" value="InterPro"/>
</dbReference>
<dbReference type="RefSeq" id="WP_268778836.1">
    <property type="nucleotide sequence ID" value="NZ_JAPRAT010000003.1"/>
</dbReference>
<feature type="chain" id="PRO_5039933014" evidence="2">
    <location>
        <begin position="21"/>
        <end position="418"/>
    </location>
</feature>
<evidence type="ECO:0000313" key="3">
    <source>
        <dbReference type="EMBL" id="MCZ0702067.1"/>
    </source>
</evidence>
<keyword evidence="4" id="KW-1185">Reference proteome</keyword>
<dbReference type="GO" id="GO:0046872">
    <property type="term" value="F:metal ion binding"/>
    <property type="evidence" value="ECO:0007669"/>
    <property type="project" value="InterPro"/>
</dbReference>